<name>A0A4Y2JVU3_ARAVE</name>
<sequence>MIPEDQQRYIRCSLIRASTRSGDPEVHELPSARRYILASELSQSSTFDAPVFDHRSCPFLPSMSDSNPVKEANSFEKIKISSDQRYQPFLNTSE</sequence>
<organism evidence="1 2">
    <name type="scientific">Araneus ventricosus</name>
    <name type="common">Orbweaver spider</name>
    <name type="synonym">Epeira ventricosa</name>
    <dbReference type="NCBI Taxonomy" id="182803"/>
    <lineage>
        <taxon>Eukaryota</taxon>
        <taxon>Metazoa</taxon>
        <taxon>Ecdysozoa</taxon>
        <taxon>Arthropoda</taxon>
        <taxon>Chelicerata</taxon>
        <taxon>Arachnida</taxon>
        <taxon>Araneae</taxon>
        <taxon>Araneomorphae</taxon>
        <taxon>Entelegynae</taxon>
        <taxon>Araneoidea</taxon>
        <taxon>Araneidae</taxon>
        <taxon>Araneus</taxon>
    </lineage>
</organism>
<gene>
    <name evidence="1" type="ORF">AVEN_104214_1</name>
</gene>
<evidence type="ECO:0000313" key="1">
    <source>
        <dbReference type="EMBL" id="GBM93905.1"/>
    </source>
</evidence>
<dbReference type="EMBL" id="BGPR01003915">
    <property type="protein sequence ID" value="GBM93905.1"/>
    <property type="molecule type" value="Genomic_DNA"/>
</dbReference>
<comment type="caution">
    <text evidence="1">The sequence shown here is derived from an EMBL/GenBank/DDBJ whole genome shotgun (WGS) entry which is preliminary data.</text>
</comment>
<proteinExistence type="predicted"/>
<dbReference type="Proteomes" id="UP000499080">
    <property type="component" value="Unassembled WGS sequence"/>
</dbReference>
<accession>A0A4Y2JVU3</accession>
<keyword evidence="2" id="KW-1185">Reference proteome</keyword>
<reference evidence="1 2" key="1">
    <citation type="journal article" date="2019" name="Sci. Rep.">
        <title>Orb-weaving spider Araneus ventricosus genome elucidates the spidroin gene catalogue.</title>
        <authorList>
            <person name="Kono N."/>
            <person name="Nakamura H."/>
            <person name="Ohtoshi R."/>
            <person name="Moran D.A.P."/>
            <person name="Shinohara A."/>
            <person name="Yoshida Y."/>
            <person name="Fujiwara M."/>
            <person name="Mori M."/>
            <person name="Tomita M."/>
            <person name="Arakawa K."/>
        </authorList>
    </citation>
    <scope>NUCLEOTIDE SEQUENCE [LARGE SCALE GENOMIC DNA]</scope>
</reference>
<dbReference type="AlphaFoldDB" id="A0A4Y2JVU3"/>
<protein>
    <submittedName>
        <fullName evidence="1">Uncharacterized protein</fullName>
    </submittedName>
</protein>
<evidence type="ECO:0000313" key="2">
    <source>
        <dbReference type="Proteomes" id="UP000499080"/>
    </source>
</evidence>